<feature type="domain" description="Thioesterase" evidence="1">
    <location>
        <begin position="50"/>
        <end position="117"/>
    </location>
</feature>
<dbReference type="InterPro" id="IPR052061">
    <property type="entry name" value="PTE-AB_protein"/>
</dbReference>
<dbReference type="InterPro" id="IPR006683">
    <property type="entry name" value="Thioestr_dom"/>
</dbReference>
<dbReference type="InterPro" id="IPR029069">
    <property type="entry name" value="HotDog_dom_sf"/>
</dbReference>
<comment type="caution">
    <text evidence="2">The sequence shown here is derived from an EMBL/GenBank/DDBJ whole genome shotgun (WGS) entry which is preliminary data.</text>
</comment>
<dbReference type="PANTHER" id="PTHR47260:SF1">
    <property type="entry name" value="UPF0644 PROTEIN PB2B4.06"/>
    <property type="match status" value="1"/>
</dbReference>
<name>A0ABN0ZMK3_9ACTN</name>
<evidence type="ECO:0000313" key="2">
    <source>
        <dbReference type="EMBL" id="GAA0452937.1"/>
    </source>
</evidence>
<dbReference type="SUPFAM" id="SSF54637">
    <property type="entry name" value="Thioesterase/thiol ester dehydrase-isomerase"/>
    <property type="match status" value="1"/>
</dbReference>
<dbReference type="CDD" id="cd03443">
    <property type="entry name" value="PaaI_thioesterase"/>
    <property type="match status" value="1"/>
</dbReference>
<dbReference type="PANTHER" id="PTHR47260">
    <property type="entry name" value="UPF0644 PROTEIN PB2B4.06"/>
    <property type="match status" value="1"/>
</dbReference>
<accession>A0ABN0ZMK3</accession>
<evidence type="ECO:0000313" key="3">
    <source>
        <dbReference type="Proteomes" id="UP001499895"/>
    </source>
</evidence>
<dbReference type="EMBL" id="BAAAHB010000010">
    <property type="protein sequence ID" value="GAA0452937.1"/>
    <property type="molecule type" value="Genomic_DNA"/>
</dbReference>
<reference evidence="2 3" key="1">
    <citation type="journal article" date="2019" name="Int. J. Syst. Evol. Microbiol.">
        <title>The Global Catalogue of Microorganisms (GCM) 10K type strain sequencing project: providing services to taxonomists for standard genome sequencing and annotation.</title>
        <authorList>
            <consortium name="The Broad Institute Genomics Platform"/>
            <consortium name="The Broad Institute Genome Sequencing Center for Infectious Disease"/>
            <person name="Wu L."/>
            <person name="Ma J."/>
        </authorList>
    </citation>
    <scope>NUCLEOTIDE SEQUENCE [LARGE SCALE GENOMIC DNA]</scope>
    <source>
        <strain evidence="2 3">JCM 10649</strain>
    </source>
</reference>
<dbReference type="Proteomes" id="UP001499895">
    <property type="component" value="Unassembled WGS sequence"/>
</dbReference>
<sequence length="165" mass="17563">MPDSLTAEAASHCFGCAPGNPIGLRLDFARHGETLTARVKLGTDYESFPGVVHGGIVATILDETLAQVVYRTGRVSAFTTGLRIRYARPMETDAEYTARAEIVRRDELSVRATGRIDTAAGETIAAADGTFYLLTEEALGRNAEGIPAELIKVLRSANGPAPQGE</sequence>
<evidence type="ECO:0000259" key="1">
    <source>
        <dbReference type="Pfam" id="PF03061"/>
    </source>
</evidence>
<keyword evidence="3" id="KW-1185">Reference proteome</keyword>
<gene>
    <name evidence="2" type="ORF">GCM10009544_14660</name>
</gene>
<dbReference type="Gene3D" id="3.10.129.10">
    <property type="entry name" value="Hotdog Thioesterase"/>
    <property type="match status" value="1"/>
</dbReference>
<proteinExistence type="predicted"/>
<dbReference type="Pfam" id="PF03061">
    <property type="entry name" value="4HBT"/>
    <property type="match status" value="1"/>
</dbReference>
<protein>
    <submittedName>
        <fullName evidence="2">PaaI family thioesterase</fullName>
    </submittedName>
</protein>
<dbReference type="RefSeq" id="WP_344087504.1">
    <property type="nucleotide sequence ID" value="NZ_BAAAHB010000010.1"/>
</dbReference>
<organism evidence="2 3">
    <name type="scientific">Streptomyces stramineus</name>
    <dbReference type="NCBI Taxonomy" id="173861"/>
    <lineage>
        <taxon>Bacteria</taxon>
        <taxon>Bacillati</taxon>
        <taxon>Actinomycetota</taxon>
        <taxon>Actinomycetes</taxon>
        <taxon>Kitasatosporales</taxon>
        <taxon>Streptomycetaceae</taxon>
        <taxon>Streptomyces</taxon>
    </lineage>
</organism>